<keyword evidence="1" id="KW-0812">Transmembrane</keyword>
<organism evidence="2 3">
    <name type="scientific">Haloarchaeobius iranensis</name>
    <dbReference type="NCBI Taxonomy" id="996166"/>
    <lineage>
        <taxon>Archaea</taxon>
        <taxon>Methanobacteriati</taxon>
        <taxon>Methanobacteriota</taxon>
        <taxon>Stenosarchaea group</taxon>
        <taxon>Halobacteria</taxon>
        <taxon>Halobacteriales</taxon>
        <taxon>Halorubellaceae</taxon>
        <taxon>Haloarchaeobius</taxon>
    </lineage>
</organism>
<accession>A0A1G9ZJ30</accession>
<gene>
    <name evidence="2" type="ORF">SAMN05192554_12046</name>
</gene>
<keyword evidence="1" id="KW-1133">Transmembrane helix</keyword>
<proteinExistence type="predicted"/>
<evidence type="ECO:0008006" key="4">
    <source>
        <dbReference type="Google" id="ProtNLM"/>
    </source>
</evidence>
<reference evidence="2 3" key="1">
    <citation type="submission" date="2016-10" db="EMBL/GenBank/DDBJ databases">
        <authorList>
            <person name="de Groot N.N."/>
        </authorList>
    </citation>
    <scope>NUCLEOTIDE SEQUENCE [LARGE SCALE GENOMIC DNA]</scope>
    <source>
        <strain evidence="3">EB21,IBRC-M 10013,KCTC 4048</strain>
    </source>
</reference>
<dbReference type="RefSeq" id="WP_089735306.1">
    <property type="nucleotide sequence ID" value="NZ_FNIA01000020.1"/>
</dbReference>
<keyword evidence="1" id="KW-0472">Membrane</keyword>
<feature type="transmembrane region" description="Helical" evidence="1">
    <location>
        <begin position="39"/>
        <end position="56"/>
    </location>
</feature>
<dbReference type="STRING" id="996166.SAMN05192554_12046"/>
<feature type="transmembrane region" description="Helical" evidence="1">
    <location>
        <begin position="103"/>
        <end position="128"/>
    </location>
</feature>
<dbReference type="Pfam" id="PF17647">
    <property type="entry name" value="DUF5518"/>
    <property type="match status" value="1"/>
</dbReference>
<keyword evidence="3" id="KW-1185">Reference proteome</keyword>
<sequence length="143" mass="14531">MSKSLHRRQDAWTYAIVGGLVAAPLVVVHNLYTGLGSEFSLNGVFVGGLVAGFLATRGSGDADRAAAGAGVLGGVPALAWMLPDLFVVALGGDGSWWFTVAEAAVAVVFVGFVLIIAVVAGVLGGVVGKWLASVVRRRTATHG</sequence>
<evidence type="ECO:0000256" key="1">
    <source>
        <dbReference type="SAM" id="Phobius"/>
    </source>
</evidence>
<evidence type="ECO:0000313" key="2">
    <source>
        <dbReference type="EMBL" id="SDN20586.1"/>
    </source>
</evidence>
<dbReference type="AlphaFoldDB" id="A0A1G9ZJ30"/>
<dbReference type="EMBL" id="FNIA01000020">
    <property type="protein sequence ID" value="SDN20586.1"/>
    <property type="molecule type" value="Genomic_DNA"/>
</dbReference>
<dbReference type="InterPro" id="IPR040493">
    <property type="entry name" value="DUF5518"/>
</dbReference>
<protein>
    <recommendedName>
        <fullName evidence="4">DUF5518 domain-containing protein</fullName>
    </recommendedName>
</protein>
<dbReference type="Proteomes" id="UP000199370">
    <property type="component" value="Unassembled WGS sequence"/>
</dbReference>
<feature type="transmembrane region" description="Helical" evidence="1">
    <location>
        <begin position="65"/>
        <end position="83"/>
    </location>
</feature>
<evidence type="ECO:0000313" key="3">
    <source>
        <dbReference type="Proteomes" id="UP000199370"/>
    </source>
</evidence>
<feature type="transmembrane region" description="Helical" evidence="1">
    <location>
        <begin position="12"/>
        <end position="33"/>
    </location>
</feature>
<name>A0A1G9ZJ30_9EURY</name>